<dbReference type="CDD" id="cd18787">
    <property type="entry name" value="SF2_C_DEAD"/>
    <property type="match status" value="1"/>
</dbReference>
<evidence type="ECO:0000313" key="14">
    <source>
        <dbReference type="EMBL" id="KAA8911804.1"/>
    </source>
</evidence>
<keyword evidence="5 10" id="KW-0378">Hydrolase</keyword>
<evidence type="ECO:0000256" key="6">
    <source>
        <dbReference type="ARBA" id="ARBA00022806"/>
    </source>
</evidence>
<comment type="catalytic activity">
    <reaction evidence="10">
        <text>ATP + H2O = ADP + phosphate + H(+)</text>
        <dbReference type="Rhea" id="RHEA:13065"/>
        <dbReference type="ChEBI" id="CHEBI:15377"/>
        <dbReference type="ChEBI" id="CHEBI:15378"/>
        <dbReference type="ChEBI" id="CHEBI:30616"/>
        <dbReference type="ChEBI" id="CHEBI:43474"/>
        <dbReference type="ChEBI" id="CHEBI:456216"/>
        <dbReference type="EC" id="3.6.4.13"/>
    </reaction>
</comment>
<dbReference type="SMART" id="SM00490">
    <property type="entry name" value="HELICc"/>
    <property type="match status" value="1"/>
</dbReference>
<name>A0A642V998_9ASCO</name>
<comment type="domain">
    <text evidence="10">The Q motif is unique to and characteristic of the DEAD box family of RNA helicases and controls ATP binding and hydrolysis.</text>
</comment>
<feature type="domain" description="Helicase C-terminal" evidence="13">
    <location>
        <begin position="410"/>
        <end position="595"/>
    </location>
</feature>
<evidence type="ECO:0000256" key="1">
    <source>
        <dbReference type="ARBA" id="ARBA00004604"/>
    </source>
</evidence>
<evidence type="ECO:0000259" key="13">
    <source>
        <dbReference type="PROSITE" id="PS51194"/>
    </source>
</evidence>
<comment type="function">
    <text evidence="10">RNA helicase.</text>
</comment>
<accession>A0A642V998</accession>
<comment type="similarity">
    <text evidence="10">Belongs to the DEAD box helicase family.</text>
</comment>
<keyword evidence="4 10" id="KW-0547">Nucleotide-binding</keyword>
<reference evidence="14" key="1">
    <citation type="journal article" date="2019" name="G3 (Bethesda)">
        <title>Genome Assemblies of Two Rare Opportunistic Yeast Pathogens: Diutina rugosa (syn. Candida rugosa) and Trichomonascus ciferrii (syn. Candida ciferrii).</title>
        <authorList>
            <person name="Mixao V."/>
            <person name="Saus E."/>
            <person name="Hansen A.P."/>
            <person name="Lass-Florl C."/>
            <person name="Gabaldon T."/>
        </authorList>
    </citation>
    <scope>NUCLEOTIDE SEQUENCE</scope>
    <source>
        <strain evidence="14">CBS 4856</strain>
    </source>
</reference>
<gene>
    <name evidence="14" type="ORF">TRICI_003701</name>
</gene>
<dbReference type="Proteomes" id="UP000761534">
    <property type="component" value="Unassembled WGS sequence"/>
</dbReference>
<dbReference type="SMART" id="SM01178">
    <property type="entry name" value="DUF4217"/>
    <property type="match status" value="1"/>
</dbReference>
<feature type="compositionally biased region" description="Basic and acidic residues" evidence="11">
    <location>
        <begin position="122"/>
        <end position="135"/>
    </location>
</feature>
<dbReference type="OrthoDB" id="422663at2759"/>
<evidence type="ECO:0000313" key="15">
    <source>
        <dbReference type="Proteomes" id="UP000761534"/>
    </source>
</evidence>
<dbReference type="EC" id="3.6.4.13" evidence="10"/>
<comment type="subcellular location">
    <subcellularLocation>
        <location evidence="1">Nucleus</location>
        <location evidence="1">Nucleolus</location>
    </subcellularLocation>
</comment>
<evidence type="ECO:0000256" key="11">
    <source>
        <dbReference type="SAM" id="MobiDB-lite"/>
    </source>
</evidence>
<feature type="region of interest" description="Disordered" evidence="11">
    <location>
        <begin position="446"/>
        <end position="467"/>
    </location>
</feature>
<feature type="compositionally biased region" description="Polar residues" evidence="11">
    <location>
        <begin position="107"/>
        <end position="117"/>
    </location>
</feature>
<feature type="compositionally biased region" description="Basic and acidic residues" evidence="11">
    <location>
        <begin position="41"/>
        <end position="53"/>
    </location>
</feature>
<evidence type="ECO:0000256" key="9">
    <source>
        <dbReference type="ARBA" id="ARBA00023242"/>
    </source>
</evidence>
<evidence type="ECO:0000256" key="4">
    <source>
        <dbReference type="ARBA" id="ARBA00022741"/>
    </source>
</evidence>
<dbReference type="GO" id="GO:0003724">
    <property type="term" value="F:RNA helicase activity"/>
    <property type="evidence" value="ECO:0007669"/>
    <property type="project" value="UniProtKB-EC"/>
</dbReference>
<dbReference type="CDD" id="cd17949">
    <property type="entry name" value="DEADc_DDX31"/>
    <property type="match status" value="1"/>
</dbReference>
<dbReference type="Pfam" id="PF13959">
    <property type="entry name" value="CTE_SPB4"/>
    <property type="match status" value="1"/>
</dbReference>
<evidence type="ECO:0000256" key="7">
    <source>
        <dbReference type="ARBA" id="ARBA00022840"/>
    </source>
</evidence>
<feature type="region of interest" description="Disordered" evidence="11">
    <location>
        <begin position="660"/>
        <end position="707"/>
    </location>
</feature>
<dbReference type="InterPro" id="IPR027417">
    <property type="entry name" value="P-loop_NTPase"/>
</dbReference>
<keyword evidence="3" id="KW-0698">rRNA processing</keyword>
<organism evidence="14 15">
    <name type="scientific">Trichomonascus ciferrii</name>
    <dbReference type="NCBI Taxonomy" id="44093"/>
    <lineage>
        <taxon>Eukaryota</taxon>
        <taxon>Fungi</taxon>
        <taxon>Dikarya</taxon>
        <taxon>Ascomycota</taxon>
        <taxon>Saccharomycotina</taxon>
        <taxon>Dipodascomycetes</taxon>
        <taxon>Dipodascales</taxon>
        <taxon>Trichomonascaceae</taxon>
        <taxon>Trichomonascus</taxon>
        <taxon>Trichomonascus ciferrii complex</taxon>
    </lineage>
</organism>
<dbReference type="PANTHER" id="PTHR24031">
    <property type="entry name" value="RNA HELICASE"/>
    <property type="match status" value="1"/>
</dbReference>
<dbReference type="GO" id="GO:0003723">
    <property type="term" value="F:RNA binding"/>
    <property type="evidence" value="ECO:0007669"/>
    <property type="project" value="UniProtKB-UniRule"/>
</dbReference>
<keyword evidence="8 10" id="KW-0694">RNA-binding</keyword>
<dbReference type="Pfam" id="PF00271">
    <property type="entry name" value="Helicase_C"/>
    <property type="match status" value="1"/>
</dbReference>
<protein>
    <recommendedName>
        <fullName evidence="10">ATP-dependent RNA helicase</fullName>
        <ecNumber evidence="10">3.6.4.13</ecNumber>
    </recommendedName>
</protein>
<dbReference type="InterPro" id="IPR014001">
    <property type="entry name" value="Helicase_ATP-bd"/>
</dbReference>
<dbReference type="PROSITE" id="PS51194">
    <property type="entry name" value="HELICASE_CTER"/>
    <property type="match status" value="1"/>
</dbReference>
<dbReference type="GO" id="GO:0005730">
    <property type="term" value="C:nucleolus"/>
    <property type="evidence" value="ECO:0007669"/>
    <property type="project" value="UniProtKB-SubCell"/>
</dbReference>
<evidence type="ECO:0000256" key="5">
    <source>
        <dbReference type="ARBA" id="ARBA00022801"/>
    </source>
</evidence>
<dbReference type="EMBL" id="SWFS01000272">
    <property type="protein sequence ID" value="KAA8911804.1"/>
    <property type="molecule type" value="Genomic_DNA"/>
</dbReference>
<comment type="caution">
    <text evidence="14">The sequence shown here is derived from an EMBL/GenBank/DDBJ whole genome shotgun (WGS) entry which is preliminary data.</text>
</comment>
<keyword evidence="2" id="KW-0690">Ribosome biogenesis</keyword>
<dbReference type="InterPro" id="IPR001650">
    <property type="entry name" value="Helicase_C-like"/>
</dbReference>
<sequence length="707" mass="78286">MSEDGMLLNLAMDTGPAPTKKLSANKGGRWKDRVRAKRAAAAREKPKKSDDSVKTASKPSSSKEGHPKKASSEKKRKREPGALPSEPSRKLKVRSTDRDKAKDGTETFVSSLFTYNPDQELADEKKSEEVSEVHDPSNAPLADSTSFTGLKVNDRLSNLLRTKMQLEKPTRIQRAVVPRLIEQDRDLFVQAQTGSGKTLSYVLPILARLMTVENLHRESGLYAVILAPTRELSNQIYAVLESLVRCCHWIVPGIVIGGEKKKAEKARLRKGVNILVATPGRLADHFNNTSALDLSRVRWVVLDEGDRLMDLGFEETITTILQIIEERSLIHRDKAPGLPSRRVNILCSATMKGKVERLGEVSLNNADWVTPDTVPEVNESFDDTHTVQHLAPAQLIQDYTIAPAKLRLVTLASILLNLAKTSPDSRVMVFFSCSDSVEFHFSAFTRDGEDPNDADKENQDPTVKTSPLLGDGAVIYKLHGSLNQQTRTSTLAAFSGNKTGYQGKPSILFCTDVASRGLDLPLITNVVEYDPPFAQEDHVHRIGRTARAGQKGSSIIFLLPGKEEGYVDLLKSHHPHGIHYRSHKDLIQKAFGKNWETDATTWHLDVERWLLEDDTAAAKSRKAFTSHIRAYATHLSSERSIFDMKAIHLGHIAKSFGLRETPGKFKTGTSKKKPSGDSSSAPMDPRKKMLMLAQKNVSSNASEFNIG</sequence>
<feature type="region of interest" description="Disordered" evidence="11">
    <location>
        <begin position="1"/>
        <end position="146"/>
    </location>
</feature>
<evidence type="ECO:0000259" key="12">
    <source>
        <dbReference type="PROSITE" id="PS51192"/>
    </source>
</evidence>
<dbReference type="GO" id="GO:0016787">
    <property type="term" value="F:hydrolase activity"/>
    <property type="evidence" value="ECO:0007669"/>
    <property type="project" value="UniProtKB-KW"/>
</dbReference>
<dbReference type="Pfam" id="PF00270">
    <property type="entry name" value="DEAD"/>
    <property type="match status" value="1"/>
</dbReference>
<keyword evidence="7 10" id="KW-0067">ATP-binding</keyword>
<dbReference type="AlphaFoldDB" id="A0A642V998"/>
<dbReference type="GO" id="GO:0005524">
    <property type="term" value="F:ATP binding"/>
    <property type="evidence" value="ECO:0007669"/>
    <property type="project" value="UniProtKB-UniRule"/>
</dbReference>
<feature type="compositionally biased region" description="Basic and acidic residues" evidence="11">
    <location>
        <begin position="61"/>
        <end position="73"/>
    </location>
</feature>
<keyword evidence="15" id="KW-1185">Reference proteome</keyword>
<keyword evidence="9" id="KW-0539">Nucleus</keyword>
<feature type="domain" description="Helicase ATP-binding" evidence="12">
    <location>
        <begin position="178"/>
        <end position="369"/>
    </location>
</feature>
<dbReference type="SUPFAM" id="SSF52540">
    <property type="entry name" value="P-loop containing nucleoside triphosphate hydrolases"/>
    <property type="match status" value="2"/>
</dbReference>
<feature type="compositionally biased region" description="Basic and acidic residues" evidence="11">
    <location>
        <begin position="446"/>
        <end position="459"/>
    </location>
</feature>
<dbReference type="InterPro" id="IPR011545">
    <property type="entry name" value="DEAD/DEAH_box_helicase_dom"/>
</dbReference>
<keyword evidence="6 10" id="KW-0347">Helicase</keyword>
<evidence type="ECO:0000256" key="8">
    <source>
        <dbReference type="ARBA" id="ARBA00022884"/>
    </source>
</evidence>
<evidence type="ECO:0000256" key="10">
    <source>
        <dbReference type="RuleBase" id="RU365068"/>
    </source>
</evidence>
<dbReference type="VEuPathDB" id="FungiDB:TRICI_003701"/>
<dbReference type="InterPro" id="IPR025313">
    <property type="entry name" value="SPB4-like_CTE"/>
</dbReference>
<dbReference type="SMART" id="SM00487">
    <property type="entry name" value="DEXDc"/>
    <property type="match status" value="1"/>
</dbReference>
<dbReference type="GO" id="GO:0006364">
    <property type="term" value="P:rRNA processing"/>
    <property type="evidence" value="ECO:0007669"/>
    <property type="project" value="UniProtKB-KW"/>
</dbReference>
<dbReference type="PROSITE" id="PS51192">
    <property type="entry name" value="HELICASE_ATP_BIND_1"/>
    <property type="match status" value="1"/>
</dbReference>
<feature type="compositionally biased region" description="Polar residues" evidence="11">
    <location>
        <begin position="695"/>
        <end position="707"/>
    </location>
</feature>
<feature type="compositionally biased region" description="Basic and acidic residues" evidence="11">
    <location>
        <begin position="94"/>
        <end position="105"/>
    </location>
</feature>
<evidence type="ECO:0000256" key="2">
    <source>
        <dbReference type="ARBA" id="ARBA00022517"/>
    </source>
</evidence>
<proteinExistence type="inferred from homology"/>
<evidence type="ECO:0000256" key="3">
    <source>
        <dbReference type="ARBA" id="ARBA00022552"/>
    </source>
</evidence>
<dbReference type="Gene3D" id="3.40.50.300">
    <property type="entry name" value="P-loop containing nucleotide triphosphate hydrolases"/>
    <property type="match status" value="2"/>
</dbReference>